<protein>
    <submittedName>
        <fullName evidence="13">ZSC20 protein</fullName>
    </submittedName>
</protein>
<dbReference type="Gene3D" id="3.30.160.60">
    <property type="entry name" value="Classic Zinc Finger"/>
    <property type="match status" value="2"/>
</dbReference>
<evidence type="ECO:0000256" key="3">
    <source>
        <dbReference type="ARBA" id="ARBA00022723"/>
    </source>
</evidence>
<comment type="caution">
    <text evidence="13">The sequence shown here is derived from an EMBL/GenBank/DDBJ whole genome shotgun (WGS) entry which is preliminary data.</text>
</comment>
<dbReference type="PANTHER" id="PTHR23235">
    <property type="entry name" value="KRUEPPEL-LIKE TRANSCRIPTION FACTOR"/>
    <property type="match status" value="1"/>
</dbReference>
<dbReference type="FunFam" id="3.30.160.60:FF:000540">
    <property type="entry name" value="zinc finger protein 263 isoform X1"/>
    <property type="match status" value="1"/>
</dbReference>
<keyword evidence="3" id="KW-0479">Metal-binding</keyword>
<accession>A0A7K7KG87</accession>
<keyword evidence="9" id="KW-0804">Transcription</keyword>
<comment type="subcellular location">
    <subcellularLocation>
        <location evidence="1">Nucleus</location>
    </subcellularLocation>
</comment>
<dbReference type="EMBL" id="VZSP01039236">
    <property type="protein sequence ID" value="NWZ17790.1"/>
    <property type="molecule type" value="Genomic_DNA"/>
</dbReference>
<organism evidence="13 14">
    <name type="scientific">Agelaius phoeniceus</name>
    <name type="common">Red-winged blackbird</name>
    <name type="synonym">Oriolus phoeniceus</name>
    <dbReference type="NCBI Taxonomy" id="39638"/>
    <lineage>
        <taxon>Eukaryota</taxon>
        <taxon>Metazoa</taxon>
        <taxon>Chordata</taxon>
        <taxon>Craniata</taxon>
        <taxon>Vertebrata</taxon>
        <taxon>Euteleostomi</taxon>
        <taxon>Archelosauria</taxon>
        <taxon>Archosauria</taxon>
        <taxon>Dinosauria</taxon>
        <taxon>Saurischia</taxon>
        <taxon>Theropoda</taxon>
        <taxon>Coelurosauria</taxon>
        <taxon>Aves</taxon>
        <taxon>Neognathae</taxon>
        <taxon>Neoaves</taxon>
        <taxon>Telluraves</taxon>
        <taxon>Australaves</taxon>
        <taxon>Passeriformes</taxon>
        <taxon>Passeroidea</taxon>
        <taxon>Icteridae</taxon>
        <taxon>Agelaius</taxon>
    </lineage>
</organism>
<gene>
    <name evidence="13" type="primary">Zscan20_2</name>
    <name evidence="13" type="ORF">AGEPHO_R15552</name>
</gene>
<evidence type="ECO:0000313" key="14">
    <source>
        <dbReference type="Proteomes" id="UP000521525"/>
    </source>
</evidence>
<dbReference type="GO" id="GO:0000981">
    <property type="term" value="F:DNA-binding transcription factor activity, RNA polymerase II-specific"/>
    <property type="evidence" value="ECO:0007669"/>
    <property type="project" value="TreeGrafter"/>
</dbReference>
<feature type="non-terminal residue" evidence="13">
    <location>
        <position position="1"/>
    </location>
</feature>
<comment type="similarity">
    <text evidence="2">Belongs to the krueppel C2H2-type zinc-finger protein family.</text>
</comment>
<sequence>GERPYKCLECEKSFSDSFCLIRHRIIHTGERPYTCRKCLKSFSDYSNLINHQRLH</sequence>
<dbReference type="InterPro" id="IPR013087">
    <property type="entry name" value="Znf_C2H2_type"/>
</dbReference>
<dbReference type="Proteomes" id="UP000521525">
    <property type="component" value="Unassembled WGS sequence"/>
</dbReference>
<dbReference type="InterPro" id="IPR036236">
    <property type="entry name" value="Znf_C2H2_sf"/>
</dbReference>
<keyword evidence="10" id="KW-0539">Nucleus</keyword>
<keyword evidence="14" id="KW-1185">Reference proteome</keyword>
<dbReference type="PANTHER" id="PTHR23235:SF142">
    <property type="entry name" value="ZINC FINGER PROTEIN 384"/>
    <property type="match status" value="1"/>
</dbReference>
<proteinExistence type="inferred from homology"/>
<evidence type="ECO:0000256" key="2">
    <source>
        <dbReference type="ARBA" id="ARBA00006991"/>
    </source>
</evidence>
<keyword evidence="8" id="KW-0238">DNA-binding</keyword>
<reference evidence="13 14" key="1">
    <citation type="submission" date="2019-09" db="EMBL/GenBank/DDBJ databases">
        <title>Bird 10,000 Genomes (B10K) Project - Family phase.</title>
        <authorList>
            <person name="Zhang G."/>
        </authorList>
    </citation>
    <scope>NUCLEOTIDE SEQUENCE [LARGE SCALE GENOMIC DNA]</scope>
    <source>
        <strain evidence="13">OUT-0050</strain>
        <tissue evidence="13">Muscle</tissue>
    </source>
</reference>
<evidence type="ECO:0000256" key="11">
    <source>
        <dbReference type="PROSITE-ProRule" id="PRU00042"/>
    </source>
</evidence>
<evidence type="ECO:0000256" key="1">
    <source>
        <dbReference type="ARBA" id="ARBA00004123"/>
    </source>
</evidence>
<dbReference type="PROSITE" id="PS50157">
    <property type="entry name" value="ZINC_FINGER_C2H2_2"/>
    <property type="match status" value="2"/>
</dbReference>
<evidence type="ECO:0000256" key="8">
    <source>
        <dbReference type="ARBA" id="ARBA00023125"/>
    </source>
</evidence>
<dbReference type="GO" id="GO:0005634">
    <property type="term" value="C:nucleus"/>
    <property type="evidence" value="ECO:0007669"/>
    <property type="project" value="UniProtKB-SubCell"/>
</dbReference>
<name>A0A7K7KG87_AGEPH</name>
<evidence type="ECO:0000256" key="9">
    <source>
        <dbReference type="ARBA" id="ARBA00023163"/>
    </source>
</evidence>
<keyword evidence="7" id="KW-0805">Transcription regulation</keyword>
<evidence type="ECO:0000256" key="10">
    <source>
        <dbReference type="ARBA" id="ARBA00023242"/>
    </source>
</evidence>
<dbReference type="PROSITE" id="PS00028">
    <property type="entry name" value="ZINC_FINGER_C2H2_1"/>
    <property type="match status" value="2"/>
</dbReference>
<keyword evidence="5 11" id="KW-0863">Zinc-finger</keyword>
<dbReference type="Pfam" id="PF00096">
    <property type="entry name" value="zf-C2H2"/>
    <property type="match status" value="2"/>
</dbReference>
<evidence type="ECO:0000256" key="7">
    <source>
        <dbReference type="ARBA" id="ARBA00023015"/>
    </source>
</evidence>
<feature type="domain" description="C2H2-type" evidence="12">
    <location>
        <begin position="33"/>
        <end position="55"/>
    </location>
</feature>
<dbReference type="GO" id="GO:0008270">
    <property type="term" value="F:zinc ion binding"/>
    <property type="evidence" value="ECO:0007669"/>
    <property type="project" value="UniProtKB-KW"/>
</dbReference>
<feature type="domain" description="C2H2-type" evidence="12">
    <location>
        <begin position="5"/>
        <end position="32"/>
    </location>
</feature>
<evidence type="ECO:0000256" key="4">
    <source>
        <dbReference type="ARBA" id="ARBA00022737"/>
    </source>
</evidence>
<evidence type="ECO:0000256" key="6">
    <source>
        <dbReference type="ARBA" id="ARBA00022833"/>
    </source>
</evidence>
<dbReference type="SUPFAM" id="SSF57667">
    <property type="entry name" value="beta-beta-alpha zinc fingers"/>
    <property type="match status" value="1"/>
</dbReference>
<keyword evidence="4" id="KW-0677">Repeat</keyword>
<evidence type="ECO:0000313" key="13">
    <source>
        <dbReference type="EMBL" id="NWZ17790.1"/>
    </source>
</evidence>
<dbReference type="SMART" id="SM00355">
    <property type="entry name" value="ZnF_C2H2"/>
    <property type="match status" value="2"/>
</dbReference>
<keyword evidence="6" id="KW-0862">Zinc</keyword>
<evidence type="ECO:0000256" key="5">
    <source>
        <dbReference type="ARBA" id="ARBA00022771"/>
    </source>
</evidence>
<dbReference type="AlphaFoldDB" id="A0A7K7KG87"/>
<evidence type="ECO:0000259" key="12">
    <source>
        <dbReference type="PROSITE" id="PS50157"/>
    </source>
</evidence>
<dbReference type="FunFam" id="3.30.160.60:FF:000490">
    <property type="entry name" value="Zinc finger protein 605"/>
    <property type="match status" value="1"/>
</dbReference>
<feature type="non-terminal residue" evidence="13">
    <location>
        <position position="55"/>
    </location>
</feature>
<dbReference type="GO" id="GO:0000978">
    <property type="term" value="F:RNA polymerase II cis-regulatory region sequence-specific DNA binding"/>
    <property type="evidence" value="ECO:0007669"/>
    <property type="project" value="TreeGrafter"/>
</dbReference>